<dbReference type="AlphaFoldDB" id="A0A917JDD8"/>
<reference evidence="2" key="1">
    <citation type="journal article" date="2014" name="Int. J. Syst. Evol. Microbiol.">
        <title>Complete genome sequence of Corynebacterium casei LMG S-19264T (=DSM 44701T), isolated from a smear-ripened cheese.</title>
        <authorList>
            <consortium name="US DOE Joint Genome Institute (JGI-PGF)"/>
            <person name="Walter F."/>
            <person name="Albersmeier A."/>
            <person name="Kalinowski J."/>
            <person name="Ruckert C."/>
        </authorList>
    </citation>
    <scope>NUCLEOTIDE SEQUENCE</scope>
    <source>
        <strain evidence="2">CCM 8711</strain>
    </source>
</reference>
<gene>
    <name evidence="2" type="ORF">GCM10011425_28710</name>
</gene>
<feature type="signal peptide" evidence="1">
    <location>
        <begin position="1"/>
        <end position="21"/>
    </location>
</feature>
<proteinExistence type="predicted"/>
<evidence type="ECO:0000313" key="3">
    <source>
        <dbReference type="Proteomes" id="UP000662074"/>
    </source>
</evidence>
<comment type="caution">
    <text evidence="2">The sequence shown here is derived from an EMBL/GenBank/DDBJ whole genome shotgun (WGS) entry which is preliminary data.</text>
</comment>
<evidence type="ECO:0000256" key="1">
    <source>
        <dbReference type="SAM" id="SignalP"/>
    </source>
</evidence>
<protein>
    <recommendedName>
        <fullName evidence="4">DUF4369 domain-containing protein</fullName>
    </recommendedName>
</protein>
<keyword evidence="1" id="KW-0732">Signal</keyword>
<dbReference type="RefSeq" id="WP_188417774.1">
    <property type="nucleotide sequence ID" value="NZ_BMDO01000008.1"/>
</dbReference>
<keyword evidence="3" id="KW-1185">Reference proteome</keyword>
<reference evidence="2" key="2">
    <citation type="submission" date="2020-09" db="EMBL/GenBank/DDBJ databases">
        <authorList>
            <person name="Sun Q."/>
            <person name="Sedlacek I."/>
        </authorList>
    </citation>
    <scope>NUCLEOTIDE SEQUENCE</scope>
    <source>
        <strain evidence="2">CCM 8711</strain>
    </source>
</reference>
<dbReference type="EMBL" id="BMDO01000008">
    <property type="protein sequence ID" value="GGI51659.1"/>
    <property type="molecule type" value="Genomic_DNA"/>
</dbReference>
<accession>A0A917JDD8</accession>
<dbReference type="Proteomes" id="UP000662074">
    <property type="component" value="Unassembled WGS sequence"/>
</dbReference>
<name>A0A917JDD8_9SPHI</name>
<sequence>MKSFILVIVLFILTSTGFSQDKPVRTGVHSFTIQWIGYNNGKPGTVTIKAIGNGVYSIEGEQRNKKSNEYVTIKGTFKPVGRELLFNGKIVSKVELTNNGQPCTLDGAAVFKASGARKYWRLQQMVNCDGETTDYIDIFF</sequence>
<organism evidence="2 3">
    <name type="scientific">Mucilaginibacter galii</name>
    <dbReference type="NCBI Taxonomy" id="2005073"/>
    <lineage>
        <taxon>Bacteria</taxon>
        <taxon>Pseudomonadati</taxon>
        <taxon>Bacteroidota</taxon>
        <taxon>Sphingobacteriia</taxon>
        <taxon>Sphingobacteriales</taxon>
        <taxon>Sphingobacteriaceae</taxon>
        <taxon>Mucilaginibacter</taxon>
    </lineage>
</organism>
<evidence type="ECO:0008006" key="4">
    <source>
        <dbReference type="Google" id="ProtNLM"/>
    </source>
</evidence>
<evidence type="ECO:0000313" key="2">
    <source>
        <dbReference type="EMBL" id="GGI51659.1"/>
    </source>
</evidence>
<feature type="chain" id="PRO_5036802931" description="DUF4369 domain-containing protein" evidence="1">
    <location>
        <begin position="22"/>
        <end position="140"/>
    </location>
</feature>